<organism evidence="2 3">
    <name type="scientific">Nephila pilipes</name>
    <name type="common">Giant wood spider</name>
    <name type="synonym">Nephila maculata</name>
    <dbReference type="NCBI Taxonomy" id="299642"/>
    <lineage>
        <taxon>Eukaryota</taxon>
        <taxon>Metazoa</taxon>
        <taxon>Ecdysozoa</taxon>
        <taxon>Arthropoda</taxon>
        <taxon>Chelicerata</taxon>
        <taxon>Arachnida</taxon>
        <taxon>Araneae</taxon>
        <taxon>Araneomorphae</taxon>
        <taxon>Entelegynae</taxon>
        <taxon>Araneoidea</taxon>
        <taxon>Nephilidae</taxon>
        <taxon>Nephila</taxon>
    </lineage>
</organism>
<gene>
    <name evidence="2" type="ORF">NPIL_13941</name>
</gene>
<evidence type="ECO:0000313" key="2">
    <source>
        <dbReference type="EMBL" id="GFS30189.1"/>
    </source>
</evidence>
<reference evidence="2" key="1">
    <citation type="submission" date="2020-08" db="EMBL/GenBank/DDBJ databases">
        <title>Multicomponent nature underlies the extraordinary mechanical properties of spider dragline silk.</title>
        <authorList>
            <person name="Kono N."/>
            <person name="Nakamura H."/>
            <person name="Mori M."/>
            <person name="Yoshida Y."/>
            <person name="Ohtoshi R."/>
            <person name="Malay A.D."/>
            <person name="Moran D.A.P."/>
            <person name="Tomita M."/>
            <person name="Numata K."/>
            <person name="Arakawa K."/>
        </authorList>
    </citation>
    <scope>NUCLEOTIDE SEQUENCE</scope>
</reference>
<keyword evidence="3" id="KW-1185">Reference proteome</keyword>
<proteinExistence type="predicted"/>
<accession>A0A8X6JH69</accession>
<dbReference type="Proteomes" id="UP000887013">
    <property type="component" value="Unassembled WGS sequence"/>
</dbReference>
<dbReference type="AlphaFoldDB" id="A0A8X6JH69"/>
<sequence>MEKGSIGEILQDILADKLTDQTTIEKASEARFYRAENRMSEDRENSLDVSSRCRANKESGLRRVPSIA</sequence>
<feature type="region of interest" description="Disordered" evidence="1">
    <location>
        <begin position="34"/>
        <end position="68"/>
    </location>
</feature>
<name>A0A8X6JH69_NEPPI</name>
<evidence type="ECO:0000256" key="1">
    <source>
        <dbReference type="SAM" id="MobiDB-lite"/>
    </source>
</evidence>
<evidence type="ECO:0000313" key="3">
    <source>
        <dbReference type="Proteomes" id="UP000887013"/>
    </source>
</evidence>
<comment type="caution">
    <text evidence="2">The sequence shown here is derived from an EMBL/GenBank/DDBJ whole genome shotgun (WGS) entry which is preliminary data.</text>
</comment>
<feature type="compositionally biased region" description="Basic and acidic residues" evidence="1">
    <location>
        <begin position="34"/>
        <end position="46"/>
    </location>
</feature>
<dbReference type="EMBL" id="BMAW01041679">
    <property type="protein sequence ID" value="GFS30189.1"/>
    <property type="molecule type" value="Genomic_DNA"/>
</dbReference>
<protein>
    <submittedName>
        <fullName evidence="2">Uncharacterized protein</fullName>
    </submittedName>
</protein>